<dbReference type="InterPro" id="IPR019931">
    <property type="entry name" value="LPXTG_anchor"/>
</dbReference>
<feature type="region of interest" description="Disordered" evidence="10">
    <location>
        <begin position="596"/>
        <end position="618"/>
    </location>
</feature>
<keyword evidence="7" id="KW-0378">Hydrolase</keyword>
<sequence length="1065" mass="112210">MIHPRTPVRGVVAASLSATVIAASLWAAPAVSAASTASALPLVSQNTSFVERDGSRLTLDGETFRASGTNIYWLGLDENVGGVDYPTYFRIKDALDTAHRMGVNVVRSHMMTSTGQDDANPLAIMPRLGEYNDAAFQTIDFAVAYAGSLGIRLILPLTDEWSYYHGGHRDFTTPLGLESDDFYTAPEAVSAYQQYVDVILSRTNALTGVKYVDDPTVLAWELGNELEGMTLDWINAQVDFISERAPQQLVAAGRRFDIDPDTLAAPDLDIVDVHYYPPTVEKVTADAASVAAAGKVYIAGEYASTAASSELLDTAAADENVSGMFFWSLFGNNDRGGLVPHDDGFTLHYPGDTDRMRQSVEAIGAYGRDLGLPTGEGAPDEPLIVSIEQTNAINRIAWRGSAGAQGYRIQRSVAGGDWSDLTADPVGAAASPVTDLDSPPTAVYRVVAESAQGDSTASEAVSAAGATVTVDPLSDWRLTADHGGADLIAPEGARATDATATATWRAAGVRTAVFRLSEADGAEVGVSLDGSTWTPVTTTTRPVDGATEVVASDLWGEYVRVSWARGAVLERATVTNETPRVALFDPLDDFSRTTAHSGSLSFDTGNPGSFSGDSSRLKRDAADGDESVTWAYDDISGVDLVAYYWPDQPVIPLTLSGSADGRQWRTLEPTVDGGDGNWKRYVYRLRDLRGVNQLRVSWDGATGEVWTPQLSEVSLFSSNAPELGAPGAVTAQAPVDGATDVRATPTFQWAPAQDAAYYRFTLATDPDLKAVVAAETGLRGSSWRPAIDLDAETTYYWRVEAVNGLGMSSSPTWSFTSAARPTSDLVVDDFESYADDTAVSTAWVRNTGGGEVVPSLVAEDGDHAGRFTYDLGSPGYAGVVRTLPEPVSWFGYAGVGLTLDAPAGTTATVQFVAAGGYWEAQVPVEEAGAHRVELPFDRFAPPAWAGESRLDLSSVTQFALYVAGTAQGELTVDDIVALAPAAVPEPTPEPEPTSGPDPSPRATAAPEPTPAPAVSPTPGIPVAPGASGPLATTGAAAPVGAALLGGLLLLAGVVGVIHRRRRTRS</sequence>
<accession>A0ABU3SKL3</accession>
<dbReference type="InterPro" id="IPR017853">
    <property type="entry name" value="GH"/>
</dbReference>
<dbReference type="InterPro" id="IPR005087">
    <property type="entry name" value="CBM11"/>
</dbReference>
<dbReference type="SUPFAM" id="SSF51445">
    <property type="entry name" value="(Trans)glycosidases"/>
    <property type="match status" value="1"/>
</dbReference>
<dbReference type="PANTHER" id="PTHR31451:SF39">
    <property type="entry name" value="MANNAN ENDO-1,4-BETA-MANNOSIDASE 1"/>
    <property type="match status" value="1"/>
</dbReference>
<comment type="caution">
    <text evidence="14">The sequence shown here is derived from an EMBL/GenBank/DDBJ whole genome shotgun (WGS) entry which is preliminary data.</text>
</comment>
<evidence type="ECO:0000256" key="5">
    <source>
        <dbReference type="ARBA" id="ARBA00022525"/>
    </source>
</evidence>
<evidence type="ECO:0000256" key="4">
    <source>
        <dbReference type="ARBA" id="ARBA00022512"/>
    </source>
</evidence>
<organism evidence="14 15">
    <name type="scientific">Microbacterium phycohabitans</name>
    <dbReference type="NCBI Taxonomy" id="3075993"/>
    <lineage>
        <taxon>Bacteria</taxon>
        <taxon>Bacillati</taxon>
        <taxon>Actinomycetota</taxon>
        <taxon>Actinomycetes</taxon>
        <taxon>Micrococcales</taxon>
        <taxon>Microbacteriaceae</taxon>
        <taxon>Microbacterium</taxon>
    </lineage>
</organism>
<evidence type="ECO:0000256" key="12">
    <source>
        <dbReference type="SAM" id="SignalP"/>
    </source>
</evidence>
<feature type="domain" description="Gram-positive cocci surface proteins LPxTG" evidence="13">
    <location>
        <begin position="1030"/>
        <end position="1065"/>
    </location>
</feature>
<name>A0ABU3SKL3_9MICO</name>
<dbReference type="PROSITE" id="PS50847">
    <property type="entry name" value="GRAM_POS_ANCHORING"/>
    <property type="match status" value="1"/>
</dbReference>
<evidence type="ECO:0000259" key="13">
    <source>
        <dbReference type="PROSITE" id="PS50847"/>
    </source>
</evidence>
<keyword evidence="6 12" id="KW-0732">Signal</keyword>
<keyword evidence="11" id="KW-0472">Membrane</keyword>
<keyword evidence="11" id="KW-1133">Transmembrane helix</keyword>
<evidence type="ECO:0000256" key="7">
    <source>
        <dbReference type="ARBA" id="ARBA00022801"/>
    </source>
</evidence>
<feature type="chain" id="PRO_5046236204" description="mannan endo-1,4-beta-mannosidase" evidence="12">
    <location>
        <begin position="34"/>
        <end position="1065"/>
    </location>
</feature>
<dbReference type="EC" id="3.2.1.78" evidence="3"/>
<dbReference type="EMBL" id="JAWDIT010000002">
    <property type="protein sequence ID" value="MDU0345146.1"/>
    <property type="molecule type" value="Genomic_DNA"/>
</dbReference>
<comment type="catalytic activity">
    <reaction evidence="1">
        <text>Random hydrolysis of (1-&gt;4)-beta-D-mannosidic linkages in mannans, galactomannans and glucomannans.</text>
        <dbReference type="EC" id="3.2.1.78"/>
    </reaction>
</comment>
<dbReference type="Gene3D" id="2.60.120.430">
    <property type="entry name" value="Galactose-binding lectin"/>
    <property type="match status" value="1"/>
</dbReference>
<evidence type="ECO:0000256" key="2">
    <source>
        <dbReference type="ARBA" id="ARBA00004613"/>
    </source>
</evidence>
<feature type="compositionally biased region" description="Polar residues" evidence="10">
    <location>
        <begin position="596"/>
        <end position="614"/>
    </location>
</feature>
<dbReference type="PANTHER" id="PTHR31451">
    <property type="match status" value="1"/>
</dbReference>
<keyword evidence="5" id="KW-0964">Secreted</keyword>
<feature type="region of interest" description="Disordered" evidence="10">
    <location>
        <begin position="982"/>
        <end position="1021"/>
    </location>
</feature>
<evidence type="ECO:0000256" key="9">
    <source>
        <dbReference type="ARBA" id="ARBA00023295"/>
    </source>
</evidence>
<dbReference type="InterPro" id="IPR008979">
    <property type="entry name" value="Galactose-bd-like_sf"/>
</dbReference>
<comment type="subcellular location">
    <subcellularLocation>
        <location evidence="2">Secreted</location>
    </subcellularLocation>
</comment>
<evidence type="ECO:0000256" key="11">
    <source>
        <dbReference type="SAM" id="Phobius"/>
    </source>
</evidence>
<evidence type="ECO:0000256" key="6">
    <source>
        <dbReference type="ARBA" id="ARBA00022729"/>
    </source>
</evidence>
<keyword evidence="8" id="KW-0572">Peptidoglycan-anchor</keyword>
<keyword evidence="11" id="KW-0812">Transmembrane</keyword>
<feature type="compositionally biased region" description="Pro residues" evidence="10">
    <location>
        <begin position="1007"/>
        <end position="1021"/>
    </location>
</feature>
<dbReference type="InterPro" id="IPR001547">
    <property type="entry name" value="Glyco_hydro_5"/>
</dbReference>
<dbReference type="Pfam" id="PF03425">
    <property type="entry name" value="CBM_11"/>
    <property type="match status" value="1"/>
</dbReference>
<feature type="transmembrane region" description="Helical" evidence="11">
    <location>
        <begin position="1035"/>
        <end position="1057"/>
    </location>
</feature>
<dbReference type="Gene3D" id="2.60.40.10">
    <property type="entry name" value="Immunoglobulins"/>
    <property type="match status" value="2"/>
</dbReference>
<evidence type="ECO:0000256" key="1">
    <source>
        <dbReference type="ARBA" id="ARBA00001678"/>
    </source>
</evidence>
<keyword evidence="9" id="KW-0326">Glycosidase</keyword>
<dbReference type="Proteomes" id="UP001261125">
    <property type="component" value="Unassembled WGS sequence"/>
</dbReference>
<protein>
    <recommendedName>
        <fullName evidence="3">mannan endo-1,4-beta-mannosidase</fullName>
        <ecNumber evidence="3">3.2.1.78</ecNumber>
    </recommendedName>
</protein>
<dbReference type="Gene3D" id="3.20.20.80">
    <property type="entry name" value="Glycosidases"/>
    <property type="match status" value="1"/>
</dbReference>
<evidence type="ECO:0000313" key="14">
    <source>
        <dbReference type="EMBL" id="MDU0345146.1"/>
    </source>
</evidence>
<evidence type="ECO:0000256" key="8">
    <source>
        <dbReference type="ARBA" id="ARBA00023088"/>
    </source>
</evidence>
<proteinExistence type="predicted"/>
<dbReference type="InterPro" id="IPR045053">
    <property type="entry name" value="MAN-like"/>
</dbReference>
<evidence type="ECO:0000313" key="15">
    <source>
        <dbReference type="Proteomes" id="UP001261125"/>
    </source>
</evidence>
<dbReference type="SUPFAM" id="SSF49785">
    <property type="entry name" value="Galactose-binding domain-like"/>
    <property type="match status" value="1"/>
</dbReference>
<evidence type="ECO:0000256" key="3">
    <source>
        <dbReference type="ARBA" id="ARBA00012706"/>
    </source>
</evidence>
<reference evidence="14 15" key="1">
    <citation type="submission" date="2023-09" db="EMBL/GenBank/DDBJ databases">
        <title>Microbacterium fusihabitans sp. nov., Microbacterium phycihabitans sp. nov., and Microbacterium cervinum sp. nov., isolated from dried seaweeds of beach.</title>
        <authorList>
            <person name="Lee S.D."/>
        </authorList>
    </citation>
    <scope>NUCLEOTIDE SEQUENCE [LARGE SCALE GENOMIC DNA]</scope>
    <source>
        <strain evidence="14 15">KSW2-29</strain>
    </source>
</reference>
<feature type="signal peptide" evidence="12">
    <location>
        <begin position="1"/>
        <end position="33"/>
    </location>
</feature>
<evidence type="ECO:0000256" key="10">
    <source>
        <dbReference type="SAM" id="MobiDB-lite"/>
    </source>
</evidence>
<feature type="compositionally biased region" description="Pro residues" evidence="10">
    <location>
        <begin position="983"/>
        <end position="999"/>
    </location>
</feature>
<keyword evidence="4" id="KW-0134">Cell wall</keyword>
<gene>
    <name evidence="14" type="ORF">RWH44_05465</name>
</gene>
<keyword evidence="15" id="KW-1185">Reference proteome</keyword>
<dbReference type="Pfam" id="PF26410">
    <property type="entry name" value="GH5_mannosidase"/>
    <property type="match status" value="1"/>
</dbReference>
<dbReference type="InterPro" id="IPR013783">
    <property type="entry name" value="Ig-like_fold"/>
</dbReference>
<dbReference type="RefSeq" id="WP_316003785.1">
    <property type="nucleotide sequence ID" value="NZ_JAWDIT010000002.1"/>
</dbReference>